<dbReference type="InterPro" id="IPR050679">
    <property type="entry name" value="Bact_HTH_transcr_reg"/>
</dbReference>
<keyword evidence="1" id="KW-0805">Transcription regulation</keyword>
<evidence type="ECO:0000256" key="2">
    <source>
        <dbReference type="ARBA" id="ARBA00023125"/>
    </source>
</evidence>
<dbReference type="GO" id="GO:0003700">
    <property type="term" value="F:DNA-binding transcription factor activity"/>
    <property type="evidence" value="ECO:0007669"/>
    <property type="project" value="InterPro"/>
</dbReference>
<dbReference type="InterPro" id="IPR036390">
    <property type="entry name" value="WH_DNA-bd_sf"/>
</dbReference>
<dbReference type="EMBL" id="VEWK01000009">
    <property type="protein sequence ID" value="TNV10537.1"/>
    <property type="molecule type" value="Genomic_DNA"/>
</dbReference>
<reference evidence="6" key="2">
    <citation type="submission" date="2019-06" db="EMBL/GenBank/DDBJ databases">
        <authorList>
            <person name="Hu M."/>
        </authorList>
    </citation>
    <scope>NUCLEOTIDE SEQUENCE</scope>
    <source>
        <strain evidence="6">08RB2639</strain>
    </source>
</reference>
<dbReference type="GO" id="GO:0045892">
    <property type="term" value="P:negative regulation of DNA-templated transcription"/>
    <property type="evidence" value="ECO:0007669"/>
    <property type="project" value="TreeGrafter"/>
</dbReference>
<evidence type="ECO:0000313" key="6">
    <source>
        <dbReference type="EMBL" id="TNV10537.1"/>
    </source>
</evidence>
<reference evidence="6 7" key="1">
    <citation type="journal article" date="2011" name="Int. J. Syst. Evol. Microbiol.">
        <title>Ochrobactrum pecoris sp. nov., isolated from farm animals.</title>
        <authorList>
            <person name="Kampfer P."/>
            <person name="Huber B."/>
            <person name="Busse H.J."/>
            <person name="Scholz H.C."/>
            <person name="Tomaso H."/>
            <person name="Hotzel H."/>
            <person name="Melzer F."/>
        </authorList>
    </citation>
    <scope>NUCLEOTIDE SEQUENCE [LARGE SCALE GENOMIC DNA]</scope>
    <source>
        <strain evidence="6 7">08RB2639</strain>
    </source>
</reference>
<comment type="caution">
    <text evidence="6">The sequence shown here is derived from an EMBL/GenBank/DDBJ whole genome shotgun (WGS) entry which is preliminary data.</text>
</comment>
<dbReference type="PANTHER" id="PTHR44846:SF1">
    <property type="entry name" value="MANNOSYL-D-GLYCERATE TRANSPORT_METABOLISM SYSTEM REPRESSOR MNGR-RELATED"/>
    <property type="match status" value="1"/>
</dbReference>
<reference evidence="5 8" key="3">
    <citation type="submission" date="2020-08" db="EMBL/GenBank/DDBJ databases">
        <title>Genomic Encyclopedia of Type Strains, Phase IV (KMG-IV): sequencing the most valuable type-strain genomes for metagenomic binning, comparative biology and taxonomic classification.</title>
        <authorList>
            <person name="Goeker M."/>
        </authorList>
    </citation>
    <scope>NUCLEOTIDE SEQUENCE [LARGE SCALE GENOMIC DNA]</scope>
    <source>
        <strain evidence="5 8">DSM 23868</strain>
    </source>
</reference>
<dbReference type="SMART" id="SM00345">
    <property type="entry name" value="HTH_GNTR"/>
    <property type="match status" value="1"/>
</dbReference>
<keyword evidence="2 5" id="KW-0238">DNA-binding</keyword>
<accession>A0A5C5CGM2</accession>
<keyword evidence="3" id="KW-0804">Transcription</keyword>
<dbReference type="Gene3D" id="1.10.10.10">
    <property type="entry name" value="Winged helix-like DNA-binding domain superfamily/Winged helix DNA-binding domain"/>
    <property type="match status" value="1"/>
</dbReference>
<dbReference type="Proteomes" id="UP000553980">
    <property type="component" value="Unassembled WGS sequence"/>
</dbReference>
<dbReference type="AlphaFoldDB" id="A0A5C5CGM2"/>
<gene>
    <name evidence="6" type="ORF">FIB18_16330</name>
    <name evidence="5" type="ORF">GGQ79_003785</name>
</gene>
<sequence length="101" mass="11262">MAKDKVAHDRPAEWLRPLDRQSLAIQVAEKVRLAILGGQWRNGERLPNESDLADDLKVSRATLREAIGMLVFAGIVARRHGSGTFVREDWRNGEASCVPKS</sequence>
<proteinExistence type="predicted"/>
<dbReference type="EMBL" id="JACIEX010000009">
    <property type="protein sequence ID" value="MBB4095242.1"/>
    <property type="molecule type" value="Genomic_DNA"/>
</dbReference>
<dbReference type="Pfam" id="PF00392">
    <property type="entry name" value="GntR"/>
    <property type="match status" value="1"/>
</dbReference>
<protein>
    <submittedName>
        <fullName evidence="5 6">GntR family transcriptional regulator</fullName>
    </submittedName>
</protein>
<evidence type="ECO:0000256" key="3">
    <source>
        <dbReference type="ARBA" id="ARBA00023163"/>
    </source>
</evidence>
<dbReference type="Proteomes" id="UP000313390">
    <property type="component" value="Unassembled WGS sequence"/>
</dbReference>
<dbReference type="PROSITE" id="PS50949">
    <property type="entry name" value="HTH_GNTR"/>
    <property type="match status" value="1"/>
</dbReference>
<organism evidence="6 7">
    <name type="scientific">Brucella pecoris</name>
    <dbReference type="NCBI Taxonomy" id="867683"/>
    <lineage>
        <taxon>Bacteria</taxon>
        <taxon>Pseudomonadati</taxon>
        <taxon>Pseudomonadota</taxon>
        <taxon>Alphaproteobacteria</taxon>
        <taxon>Hyphomicrobiales</taxon>
        <taxon>Brucellaceae</taxon>
        <taxon>Brucella/Ochrobactrum group</taxon>
        <taxon>Brucella</taxon>
    </lineage>
</organism>
<keyword evidence="8" id="KW-1185">Reference proteome</keyword>
<dbReference type="InterPro" id="IPR000524">
    <property type="entry name" value="Tscrpt_reg_HTH_GntR"/>
</dbReference>
<dbReference type="RefSeq" id="WP_140021713.1">
    <property type="nucleotide sequence ID" value="NZ_JACIEX010000009.1"/>
</dbReference>
<dbReference type="SUPFAM" id="SSF46785">
    <property type="entry name" value="Winged helix' DNA-binding domain"/>
    <property type="match status" value="1"/>
</dbReference>
<evidence type="ECO:0000313" key="5">
    <source>
        <dbReference type="EMBL" id="MBB4095242.1"/>
    </source>
</evidence>
<dbReference type="OrthoDB" id="284307at2"/>
<dbReference type="PANTHER" id="PTHR44846">
    <property type="entry name" value="MANNOSYL-D-GLYCERATE TRANSPORT/METABOLISM SYSTEM REPRESSOR MNGR-RELATED"/>
    <property type="match status" value="1"/>
</dbReference>
<dbReference type="CDD" id="cd07377">
    <property type="entry name" value="WHTH_GntR"/>
    <property type="match status" value="1"/>
</dbReference>
<name>A0A5C5CGM2_9HYPH</name>
<dbReference type="PRINTS" id="PR00035">
    <property type="entry name" value="HTHGNTR"/>
</dbReference>
<dbReference type="GO" id="GO:0003677">
    <property type="term" value="F:DNA binding"/>
    <property type="evidence" value="ECO:0007669"/>
    <property type="project" value="UniProtKB-KW"/>
</dbReference>
<dbReference type="InterPro" id="IPR036388">
    <property type="entry name" value="WH-like_DNA-bd_sf"/>
</dbReference>
<feature type="domain" description="HTH gntR-type" evidence="4">
    <location>
        <begin position="21"/>
        <end position="89"/>
    </location>
</feature>
<evidence type="ECO:0000313" key="8">
    <source>
        <dbReference type="Proteomes" id="UP000553980"/>
    </source>
</evidence>
<evidence type="ECO:0000259" key="4">
    <source>
        <dbReference type="PROSITE" id="PS50949"/>
    </source>
</evidence>
<evidence type="ECO:0000256" key="1">
    <source>
        <dbReference type="ARBA" id="ARBA00023015"/>
    </source>
</evidence>
<evidence type="ECO:0000313" key="7">
    <source>
        <dbReference type="Proteomes" id="UP000313390"/>
    </source>
</evidence>